<dbReference type="InterPro" id="IPR036412">
    <property type="entry name" value="HAD-like_sf"/>
</dbReference>
<dbReference type="PANTHER" id="PTHR10000:SF8">
    <property type="entry name" value="HAD SUPERFAMILY HYDROLASE-LIKE, TYPE 3"/>
    <property type="match status" value="1"/>
</dbReference>
<name>A0A921HQ04_9FIRM</name>
<dbReference type="SFLD" id="SFLDG01144">
    <property type="entry name" value="C2.B.4:_PGP_Like"/>
    <property type="match status" value="1"/>
</dbReference>
<dbReference type="EMBL" id="DYVR01000174">
    <property type="protein sequence ID" value="HJF85255.1"/>
    <property type="molecule type" value="Genomic_DNA"/>
</dbReference>
<reference evidence="1" key="2">
    <citation type="submission" date="2021-09" db="EMBL/GenBank/DDBJ databases">
        <authorList>
            <person name="Gilroy R."/>
        </authorList>
    </citation>
    <scope>NUCLEOTIDE SEQUENCE</scope>
    <source>
        <strain evidence="1">7318</strain>
    </source>
</reference>
<accession>A0A921HQ04</accession>
<dbReference type="CDD" id="cd07516">
    <property type="entry name" value="HAD_Pase"/>
    <property type="match status" value="1"/>
</dbReference>
<dbReference type="SUPFAM" id="SSF56784">
    <property type="entry name" value="HAD-like"/>
    <property type="match status" value="1"/>
</dbReference>
<dbReference type="Proteomes" id="UP000780768">
    <property type="component" value="Unassembled WGS sequence"/>
</dbReference>
<dbReference type="NCBIfam" id="NF007806">
    <property type="entry name" value="PRK10513.1"/>
    <property type="match status" value="1"/>
</dbReference>
<dbReference type="GO" id="GO:0000287">
    <property type="term" value="F:magnesium ion binding"/>
    <property type="evidence" value="ECO:0007669"/>
    <property type="project" value="TreeGrafter"/>
</dbReference>
<dbReference type="SFLD" id="SFLDG01140">
    <property type="entry name" value="C2.B:_Phosphomannomutase_and_P"/>
    <property type="match status" value="1"/>
</dbReference>
<dbReference type="SFLD" id="SFLDS00003">
    <property type="entry name" value="Haloacid_Dehalogenase"/>
    <property type="match status" value="1"/>
</dbReference>
<gene>
    <name evidence="1" type="primary">yidA</name>
    <name evidence="1" type="ORF">K8V65_06310</name>
</gene>
<protein>
    <submittedName>
        <fullName evidence="1">Sugar-phosphatase</fullName>
        <ecNumber evidence="1">3.1.3.23</ecNumber>
    </submittedName>
</protein>
<dbReference type="GO" id="GO:0005829">
    <property type="term" value="C:cytosol"/>
    <property type="evidence" value="ECO:0007669"/>
    <property type="project" value="TreeGrafter"/>
</dbReference>
<dbReference type="Gene3D" id="3.30.1240.10">
    <property type="match status" value="1"/>
</dbReference>
<dbReference type="NCBIfam" id="TIGR00099">
    <property type="entry name" value="Cof-subfamily"/>
    <property type="match status" value="1"/>
</dbReference>
<dbReference type="InterPro" id="IPR006379">
    <property type="entry name" value="HAD-SF_hydro_IIB"/>
</dbReference>
<dbReference type="EC" id="3.1.3.23" evidence="1"/>
<dbReference type="InterPro" id="IPR023214">
    <property type="entry name" value="HAD_sf"/>
</dbReference>
<dbReference type="AlphaFoldDB" id="A0A921HQ04"/>
<sequence>MYKLIALDMDGTLFTSDKKITDRTKKAIAAAHAQGVKIVLASGRPLDGLHKPLAELNLISDNEYVLCYNGALAVTAKSGTILSQCTLTGADCKRLFALAQQIGVHCHAFSTKQGLITNETSEYTEYEARLNEMTYTIINPQTDIADDEIIIKVMFIDPPEILNEAVKKVPDWVYEDFNAFNSSPFFFEITNKAVDKGAGLAQLAQRLNIRQEEVIACGDESNDYSMIKYAGLGVAMGNAIDKVKAAANYITDTNDNDGVAKVIEKFILK</sequence>
<evidence type="ECO:0000313" key="2">
    <source>
        <dbReference type="Proteomes" id="UP000780768"/>
    </source>
</evidence>
<dbReference type="InterPro" id="IPR000150">
    <property type="entry name" value="Cof"/>
</dbReference>
<dbReference type="GO" id="GO:0050308">
    <property type="term" value="F:sugar-phosphatase activity"/>
    <property type="evidence" value="ECO:0007669"/>
    <property type="project" value="UniProtKB-EC"/>
</dbReference>
<organism evidence="1 2">
    <name type="scientific">Megamonas hypermegale</name>
    <dbReference type="NCBI Taxonomy" id="158847"/>
    <lineage>
        <taxon>Bacteria</taxon>
        <taxon>Bacillati</taxon>
        <taxon>Bacillota</taxon>
        <taxon>Negativicutes</taxon>
        <taxon>Selenomonadales</taxon>
        <taxon>Selenomonadaceae</taxon>
        <taxon>Megamonas</taxon>
    </lineage>
</organism>
<dbReference type="Gene3D" id="3.40.50.1000">
    <property type="entry name" value="HAD superfamily/HAD-like"/>
    <property type="match status" value="1"/>
</dbReference>
<dbReference type="NCBIfam" id="TIGR01484">
    <property type="entry name" value="HAD-SF-IIB"/>
    <property type="match status" value="1"/>
</dbReference>
<reference evidence="1" key="1">
    <citation type="journal article" date="2021" name="PeerJ">
        <title>Extensive microbial diversity within the chicken gut microbiome revealed by metagenomics and culture.</title>
        <authorList>
            <person name="Gilroy R."/>
            <person name="Ravi A."/>
            <person name="Getino M."/>
            <person name="Pursley I."/>
            <person name="Horton D.L."/>
            <person name="Alikhan N.F."/>
            <person name="Baker D."/>
            <person name="Gharbi K."/>
            <person name="Hall N."/>
            <person name="Watson M."/>
            <person name="Adriaenssens E.M."/>
            <person name="Foster-Nyarko E."/>
            <person name="Jarju S."/>
            <person name="Secka A."/>
            <person name="Antonio M."/>
            <person name="Oren A."/>
            <person name="Chaudhuri R.R."/>
            <person name="La Ragione R."/>
            <person name="Hildebrand F."/>
            <person name="Pallen M.J."/>
        </authorList>
    </citation>
    <scope>NUCLEOTIDE SEQUENCE</scope>
    <source>
        <strain evidence="1">7318</strain>
    </source>
</reference>
<evidence type="ECO:0000313" key="1">
    <source>
        <dbReference type="EMBL" id="HJF85255.1"/>
    </source>
</evidence>
<dbReference type="Pfam" id="PF08282">
    <property type="entry name" value="Hydrolase_3"/>
    <property type="match status" value="1"/>
</dbReference>
<proteinExistence type="predicted"/>
<dbReference type="PANTHER" id="PTHR10000">
    <property type="entry name" value="PHOSPHOSERINE PHOSPHATASE"/>
    <property type="match status" value="1"/>
</dbReference>
<comment type="caution">
    <text evidence="1">The sequence shown here is derived from an EMBL/GenBank/DDBJ whole genome shotgun (WGS) entry which is preliminary data.</text>
</comment>
<keyword evidence="1" id="KW-0378">Hydrolase</keyword>